<dbReference type="InterPro" id="IPR016130">
    <property type="entry name" value="Tyr_Pase_AS"/>
</dbReference>
<feature type="compositionally biased region" description="Acidic residues" evidence="5">
    <location>
        <begin position="1096"/>
        <end position="1106"/>
    </location>
</feature>
<evidence type="ECO:0000259" key="6">
    <source>
        <dbReference type="PROSITE" id="PS50054"/>
    </source>
</evidence>
<feature type="compositionally biased region" description="Basic residues" evidence="5">
    <location>
        <begin position="1028"/>
        <end position="1037"/>
    </location>
</feature>
<evidence type="ECO:0000313" key="8">
    <source>
        <dbReference type="EMBL" id="KAL3111677.1"/>
    </source>
</evidence>
<dbReference type="Gene3D" id="3.90.190.10">
    <property type="entry name" value="Protein tyrosine phosphatase superfamily"/>
    <property type="match status" value="1"/>
</dbReference>
<dbReference type="AlphaFoldDB" id="A0ABD2L910"/>
<dbReference type="GO" id="GO:0004725">
    <property type="term" value="F:protein tyrosine phosphatase activity"/>
    <property type="evidence" value="ECO:0007669"/>
    <property type="project" value="UniProtKB-EC"/>
</dbReference>
<dbReference type="SUPFAM" id="SSF52799">
    <property type="entry name" value="(Phosphotyrosine protein) phosphatases II"/>
    <property type="match status" value="1"/>
</dbReference>
<feature type="compositionally biased region" description="Polar residues" evidence="5">
    <location>
        <begin position="517"/>
        <end position="528"/>
    </location>
</feature>
<feature type="domain" description="Tyrosine specific protein phosphatases" evidence="7">
    <location>
        <begin position="430"/>
        <end position="490"/>
    </location>
</feature>
<dbReference type="Proteomes" id="UP001620626">
    <property type="component" value="Unassembled WGS sequence"/>
</dbReference>
<feature type="compositionally biased region" description="Polar residues" evidence="5">
    <location>
        <begin position="89"/>
        <end position="99"/>
    </location>
</feature>
<reference evidence="8 9" key="1">
    <citation type="submission" date="2024-10" db="EMBL/GenBank/DDBJ databases">
        <authorList>
            <person name="Kim D."/>
        </authorList>
    </citation>
    <scope>NUCLEOTIDE SEQUENCE [LARGE SCALE GENOMIC DNA]</scope>
    <source>
        <strain evidence="8">BH-2024</strain>
    </source>
</reference>
<feature type="domain" description="Tyrosine-protein phosphatase" evidence="6">
    <location>
        <begin position="365"/>
        <end position="509"/>
    </location>
</feature>
<feature type="region of interest" description="Disordered" evidence="5">
    <location>
        <begin position="512"/>
        <end position="545"/>
    </location>
</feature>
<feature type="compositionally biased region" description="Basic residues" evidence="5">
    <location>
        <begin position="1073"/>
        <end position="1086"/>
    </location>
</feature>
<feature type="compositionally biased region" description="Low complexity" evidence="5">
    <location>
        <begin position="14"/>
        <end position="25"/>
    </location>
</feature>
<dbReference type="PANTHER" id="PTHR10159:SF533">
    <property type="entry name" value="TYROSINE-PROTEIN PHOSPHATASE VHP-1"/>
    <property type="match status" value="1"/>
</dbReference>
<accession>A0ABD2L910</accession>
<feature type="region of interest" description="Disordered" evidence="5">
    <location>
        <begin position="974"/>
        <end position="1037"/>
    </location>
</feature>
<evidence type="ECO:0000256" key="4">
    <source>
        <dbReference type="ARBA" id="ARBA00022912"/>
    </source>
</evidence>
<evidence type="ECO:0000313" key="9">
    <source>
        <dbReference type="Proteomes" id="UP001620626"/>
    </source>
</evidence>
<name>A0ABD2L910_9BILA</name>
<proteinExistence type="inferred from homology"/>
<dbReference type="Pfam" id="PF00782">
    <property type="entry name" value="DSPc"/>
    <property type="match status" value="1"/>
</dbReference>
<evidence type="ECO:0000256" key="3">
    <source>
        <dbReference type="ARBA" id="ARBA00022801"/>
    </source>
</evidence>
<feature type="region of interest" description="Disordered" evidence="5">
    <location>
        <begin position="763"/>
        <end position="808"/>
    </location>
</feature>
<protein>
    <recommendedName>
        <fullName evidence="2">protein-tyrosine-phosphatase</fullName>
        <ecNumber evidence="2">3.1.3.48</ecNumber>
    </recommendedName>
</protein>
<feature type="region of interest" description="Disordered" evidence="5">
    <location>
        <begin position="1"/>
        <end position="108"/>
    </location>
</feature>
<dbReference type="InterPro" id="IPR020422">
    <property type="entry name" value="TYR_PHOSPHATASE_DUAL_dom"/>
</dbReference>
<dbReference type="InterPro" id="IPR000340">
    <property type="entry name" value="Dual-sp_phosphatase_cat-dom"/>
</dbReference>
<organism evidence="8 9">
    <name type="scientific">Heterodera trifolii</name>
    <dbReference type="NCBI Taxonomy" id="157864"/>
    <lineage>
        <taxon>Eukaryota</taxon>
        <taxon>Metazoa</taxon>
        <taxon>Ecdysozoa</taxon>
        <taxon>Nematoda</taxon>
        <taxon>Chromadorea</taxon>
        <taxon>Rhabditida</taxon>
        <taxon>Tylenchina</taxon>
        <taxon>Tylenchomorpha</taxon>
        <taxon>Tylenchoidea</taxon>
        <taxon>Heteroderidae</taxon>
        <taxon>Heteroderinae</taxon>
        <taxon>Heterodera</taxon>
    </lineage>
</organism>
<keyword evidence="9" id="KW-1185">Reference proteome</keyword>
<gene>
    <name evidence="8" type="ORF">niasHT_010629</name>
</gene>
<keyword evidence="3" id="KW-0378">Hydrolase</keyword>
<comment type="caution">
    <text evidence="8">The sequence shown here is derived from an EMBL/GenBank/DDBJ whole genome shotgun (WGS) entry which is preliminary data.</text>
</comment>
<feature type="compositionally biased region" description="Basic residues" evidence="5">
    <location>
        <begin position="990"/>
        <end position="1000"/>
    </location>
</feature>
<feature type="region of interest" description="Disordered" evidence="5">
    <location>
        <begin position="1049"/>
        <end position="1122"/>
    </location>
</feature>
<feature type="compositionally biased region" description="Low complexity" evidence="5">
    <location>
        <begin position="529"/>
        <end position="545"/>
    </location>
</feature>
<dbReference type="InterPro" id="IPR000387">
    <property type="entry name" value="Tyr_Pase_dom"/>
</dbReference>
<dbReference type="InterPro" id="IPR029021">
    <property type="entry name" value="Prot-tyrosine_phosphatase-like"/>
</dbReference>
<evidence type="ECO:0000256" key="2">
    <source>
        <dbReference type="ARBA" id="ARBA00013064"/>
    </source>
</evidence>
<dbReference type="PROSITE" id="PS50056">
    <property type="entry name" value="TYR_PHOSPHATASE_2"/>
    <property type="match status" value="1"/>
</dbReference>
<dbReference type="EC" id="3.1.3.48" evidence="2"/>
<dbReference type="PANTHER" id="PTHR10159">
    <property type="entry name" value="DUAL SPECIFICITY PROTEIN PHOSPHATASE"/>
    <property type="match status" value="1"/>
</dbReference>
<feature type="compositionally biased region" description="Polar residues" evidence="5">
    <location>
        <begin position="699"/>
        <end position="722"/>
    </location>
</feature>
<evidence type="ECO:0000256" key="1">
    <source>
        <dbReference type="ARBA" id="ARBA00008601"/>
    </source>
</evidence>
<sequence>MFQIQQAPSPVPPTTAVATIGVPAPSQKPPQRARPTTLAVPLLQHNSQPQQQPQRGTRRRATDMDDQWQQRVAQANGAAGGGDGANNGTRSPASRNSNKAGEEENTPCRRARLCSPVANGTTDLAGDQLHHSPRISRPLFLFQNLPPPQPFSSSFPHQWWPPNSGEQLQLQQLQQNHHFKADKNNDNANCPGFGPPNYSLGTNCLNQQQKHQQANNNNEQVGEGGGGGEEAIMNATGGEKASPTTLASRRRFACCVAAEAPRPPLLEHDLLLGSAAFSARRSAAVGGGGAATANSAVTQPAPPFLSNSMSCGANLSRICGGTNAVATTPTGDEKVPTICPSSSSSTSFLTSSCSANAIDQLQAVAATQIFDFLFLGSQNDALNAELLKRHGITRVINLSETGPAPSTVPDDGHHFLRIPIKDSYSAKLLPHFDAAFEFIEAARASGHKVLVHCLAGISRSPTLVIAYVMRAKQVVSDEAYKFVKNLRPTISPNFNFLGQLMEFEKLLRDQKVLPKHQPSSSPSPILMTNNNNHHQNANAVTPSSSSSFVVEEKKPPIADCVVIGTGVEPSLSSQITTTNGPATIMPSPALSTAPPAVTAMAVARPRQLISTSSNTTCPPPSARFSCPPTLFPRCGTVHQQQPSLPIPPPLAAGVTVPSPSTEFARLDLSLANPCFGLLPAFATKTATVTTVQPQQQSANTVPVQQQQQKHLSSTYSTTGQQTKKLERQLVPSNHRTCEVSLPQNCENPIFDLMIAAANNKSAAGGKQRQLPQMANGGGTKKQDAEDDEQQKQQLKRTAPPPPPPSRASLARFSTRACLPMPSEQDDDVDSLAFASTEELFRMGGNNGIGRHGANNTRSILNNAIDDDEDNDDFDGIGVGRGVGGGRAEKRSKKMVVVPKEDHNDDDDGIFAENGGDCLHHFVKKPSMLHAAEKSSHQQSATKMPLAGGAVGGRQLLSNFRHHFQPNRLLSTFAHNNSSSPAVQQQQQQIARHHRHNRLHHQQQTSPIVVGPTSSSSSSSSAPIGLPPPKRKYHHHQQVHRLLMASLGMRRNGGANANNGTTAPTTASAGGGQQHRRRRGTHFRHHQQQSLLPTVPDIDDKEEEAEQDEHHHHHHGGSNTTTNCTATACDGGGTAAAEDKSHEIMAVQ</sequence>
<dbReference type="PROSITE" id="PS00383">
    <property type="entry name" value="TYR_PHOSPHATASE_1"/>
    <property type="match status" value="1"/>
</dbReference>
<comment type="similarity">
    <text evidence="1">Belongs to the protein-tyrosine phosphatase family. Non-receptor class dual specificity subfamily.</text>
</comment>
<feature type="compositionally biased region" description="Low complexity" evidence="5">
    <location>
        <begin position="1051"/>
        <end position="1067"/>
    </location>
</feature>
<feature type="compositionally biased region" description="Low complexity" evidence="5">
    <location>
        <begin position="208"/>
        <end position="221"/>
    </location>
</feature>
<dbReference type="SMART" id="SM00195">
    <property type="entry name" value="DSPc"/>
    <property type="match status" value="1"/>
</dbReference>
<dbReference type="EMBL" id="JBICBT010000495">
    <property type="protein sequence ID" value="KAL3111677.1"/>
    <property type="molecule type" value="Genomic_DNA"/>
</dbReference>
<keyword evidence="4" id="KW-0904">Protein phosphatase</keyword>
<feature type="region of interest" description="Disordered" evidence="5">
    <location>
        <begin position="208"/>
        <end position="231"/>
    </location>
</feature>
<feature type="region of interest" description="Disordered" evidence="5">
    <location>
        <begin position="699"/>
        <end position="723"/>
    </location>
</feature>
<evidence type="ECO:0000256" key="5">
    <source>
        <dbReference type="SAM" id="MobiDB-lite"/>
    </source>
</evidence>
<evidence type="ECO:0000259" key="7">
    <source>
        <dbReference type="PROSITE" id="PS50056"/>
    </source>
</evidence>
<dbReference type="PROSITE" id="PS50054">
    <property type="entry name" value="TYR_PHOSPHATASE_DUAL"/>
    <property type="match status" value="1"/>
</dbReference>